<keyword evidence="6 7" id="KW-0472">Membrane</keyword>
<feature type="transmembrane region" description="Helical" evidence="7">
    <location>
        <begin position="227"/>
        <end position="253"/>
    </location>
</feature>
<feature type="transmembrane region" description="Helical" evidence="7">
    <location>
        <begin position="134"/>
        <end position="154"/>
    </location>
</feature>
<dbReference type="PANTHER" id="PTHR43163">
    <property type="entry name" value="DIPEPTIDE TRANSPORT SYSTEM PERMEASE PROTEIN DPPB-RELATED"/>
    <property type="match status" value="1"/>
</dbReference>
<feature type="transmembrane region" description="Helical" evidence="7">
    <location>
        <begin position="174"/>
        <end position="192"/>
    </location>
</feature>
<protein>
    <submittedName>
        <fullName evidence="9">ABC transporter permease</fullName>
    </submittedName>
</protein>
<gene>
    <name evidence="9" type="ORF">QQS35_21020</name>
</gene>
<sequence length="310" mass="34416">MAKYIAQRIIYMIITLFIIATATFFLMKLLPGSPFNQVAAKLSDAQMEILLDRYGLNDPVPVQYFKYIGGLIQGDLGVSFQYNNRAVTDLIMTRIGPSAYLGAQAMIIGSILGIILGMVASIRHNSWVDYTSNILAVIGISIPSFVFAGLLQYYFAVQWRIFPPSFWEGPEYTVLPTIALMIFPMAICARFMRTEMMEVLGSDYIELARAKGVSNNKIMFKHALRNALIPVITVIGPMTVSLMTGTLVIEQIFAVPGLGEQFVRSINVNDYPMIMGTTLLFSVLFIGVVLIVDLLYGIIDPRIRLTGGKK</sequence>
<dbReference type="RefSeq" id="WP_285934215.1">
    <property type="nucleotide sequence ID" value="NZ_JASTZU010000063.1"/>
</dbReference>
<dbReference type="SUPFAM" id="SSF161098">
    <property type="entry name" value="MetI-like"/>
    <property type="match status" value="1"/>
</dbReference>
<dbReference type="Pfam" id="PF00528">
    <property type="entry name" value="BPD_transp_1"/>
    <property type="match status" value="1"/>
</dbReference>
<feature type="transmembrane region" description="Helical" evidence="7">
    <location>
        <begin position="9"/>
        <end position="27"/>
    </location>
</feature>
<dbReference type="Pfam" id="PF19300">
    <property type="entry name" value="BPD_transp_1_N"/>
    <property type="match status" value="1"/>
</dbReference>
<comment type="subcellular location">
    <subcellularLocation>
        <location evidence="1 7">Cell membrane</location>
        <topology evidence="1 7">Multi-pass membrane protein</topology>
    </subcellularLocation>
</comment>
<evidence type="ECO:0000256" key="1">
    <source>
        <dbReference type="ARBA" id="ARBA00004651"/>
    </source>
</evidence>
<evidence type="ECO:0000256" key="3">
    <source>
        <dbReference type="ARBA" id="ARBA00022475"/>
    </source>
</evidence>
<feature type="domain" description="ABC transmembrane type-1" evidence="8">
    <location>
        <begin position="95"/>
        <end position="296"/>
    </location>
</feature>
<organism evidence="9 10">
    <name type="scientific">Aquibacillus rhizosphaerae</name>
    <dbReference type="NCBI Taxonomy" id="3051431"/>
    <lineage>
        <taxon>Bacteria</taxon>
        <taxon>Bacillati</taxon>
        <taxon>Bacillota</taxon>
        <taxon>Bacilli</taxon>
        <taxon>Bacillales</taxon>
        <taxon>Bacillaceae</taxon>
        <taxon>Aquibacillus</taxon>
    </lineage>
</organism>
<dbReference type="PROSITE" id="PS50928">
    <property type="entry name" value="ABC_TM1"/>
    <property type="match status" value="1"/>
</dbReference>
<dbReference type="NCBIfam" id="NF045471">
    <property type="entry name" value="Opp3B"/>
    <property type="match status" value="1"/>
</dbReference>
<evidence type="ECO:0000259" key="8">
    <source>
        <dbReference type="PROSITE" id="PS50928"/>
    </source>
</evidence>
<dbReference type="InterPro" id="IPR035906">
    <property type="entry name" value="MetI-like_sf"/>
</dbReference>
<dbReference type="InterPro" id="IPR000515">
    <property type="entry name" value="MetI-like"/>
</dbReference>
<feature type="transmembrane region" description="Helical" evidence="7">
    <location>
        <begin position="273"/>
        <end position="299"/>
    </location>
</feature>
<dbReference type="PANTHER" id="PTHR43163:SF6">
    <property type="entry name" value="DIPEPTIDE TRANSPORT SYSTEM PERMEASE PROTEIN DPPB-RELATED"/>
    <property type="match status" value="1"/>
</dbReference>
<evidence type="ECO:0000256" key="4">
    <source>
        <dbReference type="ARBA" id="ARBA00022692"/>
    </source>
</evidence>
<keyword evidence="2 7" id="KW-0813">Transport</keyword>
<dbReference type="InterPro" id="IPR045621">
    <property type="entry name" value="BPD_transp_1_N"/>
</dbReference>
<comment type="caution">
    <text evidence="9">The sequence shown here is derived from an EMBL/GenBank/DDBJ whole genome shotgun (WGS) entry which is preliminary data.</text>
</comment>
<evidence type="ECO:0000313" key="9">
    <source>
        <dbReference type="EMBL" id="MDL4842923.1"/>
    </source>
</evidence>
<proteinExistence type="inferred from homology"/>
<name>A0ABT7LAN0_9BACI</name>
<accession>A0ABT7LAN0</accession>
<feature type="transmembrane region" description="Helical" evidence="7">
    <location>
        <begin position="99"/>
        <end position="122"/>
    </location>
</feature>
<comment type="similarity">
    <text evidence="7">Belongs to the binding-protein-dependent transport system permease family.</text>
</comment>
<reference evidence="9 10" key="1">
    <citation type="submission" date="2023-06" db="EMBL/GenBank/DDBJ databases">
        <title>Aquibacillus rhizosphaerae LR5S19.</title>
        <authorList>
            <person name="Sun J.-Q."/>
        </authorList>
    </citation>
    <scope>NUCLEOTIDE SEQUENCE [LARGE SCALE GENOMIC DNA]</scope>
    <source>
        <strain evidence="9 10">LR5S19</strain>
    </source>
</reference>
<keyword evidence="3" id="KW-1003">Cell membrane</keyword>
<dbReference type="CDD" id="cd06261">
    <property type="entry name" value="TM_PBP2"/>
    <property type="match status" value="1"/>
</dbReference>
<keyword evidence="5 7" id="KW-1133">Transmembrane helix</keyword>
<keyword evidence="4 7" id="KW-0812">Transmembrane</keyword>
<evidence type="ECO:0000256" key="5">
    <source>
        <dbReference type="ARBA" id="ARBA00022989"/>
    </source>
</evidence>
<evidence type="ECO:0000256" key="6">
    <source>
        <dbReference type="ARBA" id="ARBA00023136"/>
    </source>
</evidence>
<keyword evidence="10" id="KW-1185">Reference proteome</keyword>
<dbReference type="Gene3D" id="1.10.3720.10">
    <property type="entry name" value="MetI-like"/>
    <property type="match status" value="1"/>
</dbReference>
<evidence type="ECO:0000256" key="2">
    <source>
        <dbReference type="ARBA" id="ARBA00022448"/>
    </source>
</evidence>
<dbReference type="Proteomes" id="UP001235343">
    <property type="component" value="Unassembled WGS sequence"/>
</dbReference>
<evidence type="ECO:0000256" key="7">
    <source>
        <dbReference type="RuleBase" id="RU363032"/>
    </source>
</evidence>
<evidence type="ECO:0000313" key="10">
    <source>
        <dbReference type="Proteomes" id="UP001235343"/>
    </source>
</evidence>
<dbReference type="EMBL" id="JASTZU010000063">
    <property type="protein sequence ID" value="MDL4842923.1"/>
    <property type="molecule type" value="Genomic_DNA"/>
</dbReference>